<dbReference type="NCBIfam" id="TIGR04183">
    <property type="entry name" value="Por_Secre_tail"/>
    <property type="match status" value="1"/>
</dbReference>
<reference evidence="2" key="1">
    <citation type="submission" date="2019-08" db="EMBL/GenBank/DDBJ databases">
        <authorList>
            <person name="Kucharzyk K."/>
            <person name="Murdoch R.W."/>
            <person name="Higgins S."/>
            <person name="Loffler F."/>
        </authorList>
    </citation>
    <scope>NUCLEOTIDE SEQUENCE</scope>
</reference>
<organism evidence="2">
    <name type="scientific">bioreactor metagenome</name>
    <dbReference type="NCBI Taxonomy" id="1076179"/>
    <lineage>
        <taxon>unclassified sequences</taxon>
        <taxon>metagenomes</taxon>
        <taxon>ecological metagenomes</taxon>
    </lineage>
</organism>
<accession>A0A645B7E2</accession>
<protein>
    <recommendedName>
        <fullName evidence="1">Secretion system C-terminal sorting domain-containing protein</fullName>
    </recommendedName>
</protein>
<name>A0A645B7E2_9ZZZZ</name>
<dbReference type="AlphaFoldDB" id="A0A645B7E2"/>
<evidence type="ECO:0000313" key="2">
    <source>
        <dbReference type="EMBL" id="MPM59073.1"/>
    </source>
</evidence>
<feature type="domain" description="Secretion system C-terminal sorting" evidence="1">
    <location>
        <begin position="19"/>
        <end position="92"/>
    </location>
</feature>
<dbReference type="InterPro" id="IPR026444">
    <property type="entry name" value="Secre_tail"/>
</dbReference>
<sequence>MPDNQTNNNDYLNILTNSTSKNIDIEYLLEKTSNINISILNLNGQIVKNIIRDEIQLAGKYKQTIDLSEFSAGIYFIQYIANDFFDTRKFYIRTQSGVY</sequence>
<dbReference type="Pfam" id="PF18962">
    <property type="entry name" value="Por_Secre_tail"/>
    <property type="match status" value="1"/>
</dbReference>
<evidence type="ECO:0000259" key="1">
    <source>
        <dbReference type="Pfam" id="PF18962"/>
    </source>
</evidence>
<proteinExistence type="predicted"/>
<dbReference type="EMBL" id="VSSQ01017110">
    <property type="protein sequence ID" value="MPM59073.1"/>
    <property type="molecule type" value="Genomic_DNA"/>
</dbReference>
<gene>
    <name evidence="2" type="ORF">SDC9_105911</name>
</gene>
<comment type="caution">
    <text evidence="2">The sequence shown here is derived from an EMBL/GenBank/DDBJ whole genome shotgun (WGS) entry which is preliminary data.</text>
</comment>